<feature type="domain" description="DUF1400" evidence="1">
    <location>
        <begin position="18"/>
        <end position="143"/>
    </location>
</feature>
<dbReference type="AlphaFoldDB" id="A0A951PF09"/>
<dbReference type="InterPro" id="IPR010802">
    <property type="entry name" value="DUF1400"/>
</dbReference>
<accession>A0A951PF09</accession>
<proteinExistence type="predicted"/>
<evidence type="ECO:0000313" key="2">
    <source>
        <dbReference type="EMBL" id="MBW4468132.1"/>
    </source>
</evidence>
<dbReference type="Proteomes" id="UP000707356">
    <property type="component" value="Unassembled WGS sequence"/>
</dbReference>
<protein>
    <submittedName>
        <fullName evidence="2">Alpha/beta hydrolase</fullName>
    </submittedName>
</protein>
<dbReference type="Pfam" id="PF07176">
    <property type="entry name" value="DUF1400"/>
    <property type="match status" value="2"/>
</dbReference>
<evidence type="ECO:0000259" key="1">
    <source>
        <dbReference type="Pfam" id="PF07176"/>
    </source>
</evidence>
<dbReference type="EMBL" id="JAHHHV010000084">
    <property type="protein sequence ID" value="MBW4468132.1"/>
    <property type="molecule type" value="Genomic_DNA"/>
</dbReference>
<dbReference type="GO" id="GO:0016787">
    <property type="term" value="F:hydrolase activity"/>
    <property type="evidence" value="ECO:0007669"/>
    <property type="project" value="UniProtKB-KW"/>
</dbReference>
<comment type="caution">
    <text evidence="2">The sequence shown here is derived from an EMBL/GenBank/DDBJ whole genome shotgun (WGS) entry which is preliminary data.</text>
</comment>
<keyword evidence="2" id="KW-0378">Hydrolase</keyword>
<evidence type="ECO:0000313" key="3">
    <source>
        <dbReference type="Proteomes" id="UP000707356"/>
    </source>
</evidence>
<reference evidence="2" key="1">
    <citation type="submission" date="2021-05" db="EMBL/GenBank/DDBJ databases">
        <authorList>
            <person name="Pietrasiak N."/>
            <person name="Ward R."/>
            <person name="Stajich J.E."/>
            <person name="Kurbessoian T."/>
        </authorList>
    </citation>
    <scope>NUCLEOTIDE SEQUENCE</scope>
    <source>
        <strain evidence="2">GSE-TBD4-15B</strain>
    </source>
</reference>
<sequence>MLGASISSLLYFTSSAQAAEQALLQYADRRITVPLTELKTLAEGGELSPELAAFIQKIPIDGSFERQLLTQNLPVRFAPSGDSQLSRNAQFILYQIDKLIGSPSGVTNYEGLRSALFEASQNQREFTVLGVMDAYPEDTVRVDLRQIERVHADISLFLERLQPLFQSTHLINDWLCECAAPATAETTSHSAAPCELTDLNHSVALVASSSLAFSGLTSSRPESSGAAADPSAIALAASPNKQLVVTFGPLGRSISIEELAEFAETGEPSRRLSSFLKLTNVEPAEFQAALNKPVKVNFRTVERAFSTVLGEYVLFRIGDVVHTKSEAGNILALRSALVLSAYDGQITPIEVMQRYPTPELYIDGLALLRVSKLVQRTLSQDFSQVTEQVTDWLETLQIAIAGEICNCEAPSDPEL</sequence>
<name>A0A951PF09_9CYAN</name>
<organism evidence="2 3">
    <name type="scientific">Pegethrix bostrychoides GSE-TBD4-15B</name>
    <dbReference type="NCBI Taxonomy" id="2839662"/>
    <lineage>
        <taxon>Bacteria</taxon>
        <taxon>Bacillati</taxon>
        <taxon>Cyanobacteriota</taxon>
        <taxon>Cyanophyceae</taxon>
        <taxon>Oculatellales</taxon>
        <taxon>Oculatellaceae</taxon>
        <taxon>Pegethrix</taxon>
    </lineage>
</organism>
<reference evidence="2" key="2">
    <citation type="journal article" date="2022" name="Microbiol. Resour. Announc.">
        <title>Metagenome Sequencing to Explore Phylogenomics of Terrestrial Cyanobacteria.</title>
        <authorList>
            <person name="Ward R.D."/>
            <person name="Stajich J.E."/>
            <person name="Johansen J.R."/>
            <person name="Huntemann M."/>
            <person name="Clum A."/>
            <person name="Foster B."/>
            <person name="Foster B."/>
            <person name="Roux S."/>
            <person name="Palaniappan K."/>
            <person name="Varghese N."/>
            <person name="Mukherjee S."/>
            <person name="Reddy T.B.K."/>
            <person name="Daum C."/>
            <person name="Copeland A."/>
            <person name="Chen I.A."/>
            <person name="Ivanova N.N."/>
            <person name="Kyrpides N.C."/>
            <person name="Shapiro N."/>
            <person name="Eloe-Fadrosh E.A."/>
            <person name="Pietrasiak N."/>
        </authorList>
    </citation>
    <scope>NUCLEOTIDE SEQUENCE</scope>
    <source>
        <strain evidence="2">GSE-TBD4-15B</strain>
    </source>
</reference>
<feature type="domain" description="DUF1400" evidence="1">
    <location>
        <begin position="242"/>
        <end position="363"/>
    </location>
</feature>
<gene>
    <name evidence="2" type="ORF">KME07_22120</name>
</gene>